<keyword evidence="2" id="KW-1185">Reference proteome</keyword>
<comment type="caution">
    <text evidence="1">The sequence shown here is derived from an EMBL/GenBank/DDBJ whole genome shotgun (WGS) entry which is preliminary data.</text>
</comment>
<evidence type="ECO:0000313" key="1">
    <source>
        <dbReference type="EMBL" id="MBB5539630.1"/>
    </source>
</evidence>
<dbReference type="Proteomes" id="UP000585507">
    <property type="component" value="Unassembled WGS sequence"/>
</dbReference>
<evidence type="ECO:0000313" key="2">
    <source>
        <dbReference type="Proteomes" id="UP000585507"/>
    </source>
</evidence>
<dbReference type="EMBL" id="JACHBK010000023">
    <property type="protein sequence ID" value="MBB5539630.1"/>
    <property type="molecule type" value="Genomic_DNA"/>
</dbReference>
<organism evidence="1 2">
    <name type="scientific">Rhizobium giardinii</name>
    <dbReference type="NCBI Taxonomy" id="56731"/>
    <lineage>
        <taxon>Bacteria</taxon>
        <taxon>Pseudomonadati</taxon>
        <taxon>Pseudomonadota</taxon>
        <taxon>Alphaproteobacteria</taxon>
        <taxon>Hyphomicrobiales</taxon>
        <taxon>Rhizobiaceae</taxon>
        <taxon>Rhizobium/Agrobacterium group</taxon>
        <taxon>Rhizobium</taxon>
    </lineage>
</organism>
<reference evidence="1 2" key="1">
    <citation type="submission" date="2020-08" db="EMBL/GenBank/DDBJ databases">
        <title>Genomic Encyclopedia of Type Strains, Phase IV (KMG-V): Genome sequencing to study the core and pangenomes of soil and plant-associated prokaryotes.</title>
        <authorList>
            <person name="Whitman W."/>
        </authorList>
    </citation>
    <scope>NUCLEOTIDE SEQUENCE [LARGE SCALE GENOMIC DNA]</scope>
    <source>
        <strain evidence="1 2">SEMIA 4084</strain>
    </source>
</reference>
<dbReference type="RefSeq" id="WP_183672580.1">
    <property type="nucleotide sequence ID" value="NZ_JACHBK010000023.1"/>
</dbReference>
<dbReference type="AlphaFoldDB" id="A0A7W8XAQ0"/>
<sequence length="107" mass="11806">MYECYSQTSVRVPNLSALRERLDILGVVLRFSTTHRGRETSLKFDGGQAILKSSDKDLFLWVAAENILLLFGIQAVLEANILEISIDLSCAAPPAIFWSSAEATPFS</sequence>
<proteinExistence type="predicted"/>
<name>A0A7W8XAQ0_9HYPH</name>
<accession>A0A7W8XAQ0</accession>
<gene>
    <name evidence="1" type="ORF">GGD55_006380</name>
</gene>
<protein>
    <submittedName>
        <fullName evidence="1">Uncharacterized protein</fullName>
    </submittedName>
</protein>